<dbReference type="Proteomes" id="UP001163328">
    <property type="component" value="Chromosome"/>
</dbReference>
<gene>
    <name evidence="2" type="ORF">K5I29_02185</name>
</gene>
<name>A0ABY6M322_9FLAO</name>
<keyword evidence="3" id="KW-1185">Reference proteome</keyword>
<protein>
    <submittedName>
        <fullName evidence="2">Uncharacterized protein</fullName>
    </submittedName>
</protein>
<evidence type="ECO:0000256" key="1">
    <source>
        <dbReference type="SAM" id="Phobius"/>
    </source>
</evidence>
<accession>A0ABY6M322</accession>
<dbReference type="EMBL" id="CP081495">
    <property type="protein sequence ID" value="UYW01753.1"/>
    <property type="molecule type" value="Genomic_DNA"/>
</dbReference>
<feature type="transmembrane region" description="Helical" evidence="1">
    <location>
        <begin position="43"/>
        <end position="66"/>
    </location>
</feature>
<keyword evidence="1" id="KW-0472">Membrane</keyword>
<feature type="transmembrane region" description="Helical" evidence="1">
    <location>
        <begin position="78"/>
        <end position="97"/>
    </location>
</feature>
<keyword evidence="1" id="KW-0812">Transmembrane</keyword>
<proteinExistence type="predicted"/>
<evidence type="ECO:0000313" key="2">
    <source>
        <dbReference type="EMBL" id="UYW01753.1"/>
    </source>
</evidence>
<dbReference type="RefSeq" id="WP_264434227.1">
    <property type="nucleotide sequence ID" value="NZ_CP081495.1"/>
</dbReference>
<sequence>MKHLNLHKKTEMAALKRTFIIAFTVSIFSSVLGAIMKLNHLESAFAFLTIGIIASITYIIMGIYLVNKSTKLTSSKKVLWTIGFIMFSFFTAIIYLINYKNK</sequence>
<evidence type="ECO:0000313" key="3">
    <source>
        <dbReference type="Proteomes" id="UP001163328"/>
    </source>
</evidence>
<keyword evidence="1" id="KW-1133">Transmembrane helix</keyword>
<organism evidence="2 3">
    <name type="scientific">Flavobacterium agricola</name>
    <dbReference type="NCBI Taxonomy" id="2870839"/>
    <lineage>
        <taxon>Bacteria</taxon>
        <taxon>Pseudomonadati</taxon>
        <taxon>Bacteroidota</taxon>
        <taxon>Flavobacteriia</taxon>
        <taxon>Flavobacteriales</taxon>
        <taxon>Flavobacteriaceae</taxon>
        <taxon>Flavobacterium</taxon>
    </lineage>
</organism>
<reference evidence="2" key="1">
    <citation type="submission" date="2021-08" db="EMBL/GenBank/DDBJ databases">
        <title>Flavobacterium sp. strain CC-SYL302.</title>
        <authorList>
            <person name="Lin S.-Y."/>
            <person name="Lee T.-H."/>
            <person name="Young C.-C."/>
        </authorList>
    </citation>
    <scope>NUCLEOTIDE SEQUENCE</scope>
    <source>
        <strain evidence="2">CC-SYL302</strain>
    </source>
</reference>